<keyword evidence="1" id="KW-0614">Plasmid</keyword>
<dbReference type="AlphaFoldDB" id="A0A7S5DQY5"/>
<proteinExistence type="predicted"/>
<protein>
    <submittedName>
        <fullName evidence="1">Uncharacterized protein</fullName>
    </submittedName>
</protein>
<geneLocation type="plasmid" evidence="1">
    <name>pColt5.8d</name>
</geneLocation>
<gene>
    <name evidence="1" type="ORF">pC5.8d_679</name>
</gene>
<accession>A0A7S5DQY5</accession>
<dbReference type="EMBL" id="MK318974">
    <property type="protein sequence ID" value="QCL09983.1"/>
    <property type="molecule type" value="Genomic_DNA"/>
</dbReference>
<reference evidence="1" key="1">
    <citation type="submission" date="2018-12" db="EMBL/GenBank/DDBJ databases">
        <title>Three Rhizobium rhizogenes strains isolated from the same crown gall tumor carry diverse plasmids.</title>
        <authorList>
            <person name="Pulawska J."/>
            <person name="Kuzmanovic N."/>
        </authorList>
    </citation>
    <scope>NUCLEOTIDE SEQUENCE</scope>
    <source>
        <strain evidence="1">Colt5.8</strain>
        <plasmid evidence="1">pColt5.8d</plasmid>
    </source>
</reference>
<organism evidence="1">
    <name type="scientific">Rhizobium rhizogenes</name>
    <name type="common">Agrobacterium rhizogenes</name>
    <dbReference type="NCBI Taxonomy" id="359"/>
    <lineage>
        <taxon>Bacteria</taxon>
        <taxon>Pseudomonadati</taxon>
        <taxon>Pseudomonadota</taxon>
        <taxon>Alphaproteobacteria</taxon>
        <taxon>Hyphomicrobiales</taxon>
        <taxon>Rhizobiaceae</taxon>
        <taxon>Rhizobium/Agrobacterium group</taxon>
        <taxon>Rhizobium</taxon>
    </lineage>
</organism>
<sequence>MAPMALLLFIAVICWQMLLDLHRVVQHATNTDEVGMGKSEKK</sequence>
<name>A0A7S5DQY5_RHIRH</name>
<evidence type="ECO:0000313" key="1">
    <source>
        <dbReference type="EMBL" id="QCL09983.1"/>
    </source>
</evidence>